<dbReference type="EMBL" id="VDCQ01000098">
    <property type="protein sequence ID" value="TNJ58667.1"/>
    <property type="molecule type" value="Genomic_DNA"/>
</dbReference>
<keyword evidence="2" id="KW-0472">Membrane</keyword>
<dbReference type="OrthoDB" id="2418411at2"/>
<name>A0A5C4SWZ2_9BACL</name>
<organism evidence="3 4">
    <name type="scientific">Paenibacillus hemerocallicola</name>
    <dbReference type="NCBI Taxonomy" id="1172614"/>
    <lineage>
        <taxon>Bacteria</taxon>
        <taxon>Bacillati</taxon>
        <taxon>Bacillota</taxon>
        <taxon>Bacilli</taxon>
        <taxon>Bacillales</taxon>
        <taxon>Paenibacillaceae</taxon>
        <taxon>Paenibacillus</taxon>
    </lineage>
</organism>
<evidence type="ECO:0000256" key="2">
    <source>
        <dbReference type="SAM" id="Phobius"/>
    </source>
</evidence>
<dbReference type="RefSeq" id="WP_139607493.1">
    <property type="nucleotide sequence ID" value="NZ_VDCQ01000098.1"/>
</dbReference>
<keyword evidence="2" id="KW-0812">Transmembrane</keyword>
<feature type="region of interest" description="Disordered" evidence="1">
    <location>
        <begin position="1"/>
        <end position="21"/>
    </location>
</feature>
<dbReference type="Pfam" id="PF08113">
    <property type="entry name" value="CoxIIa"/>
    <property type="match status" value="1"/>
</dbReference>
<comment type="caution">
    <text evidence="3">The sequence shown here is derived from an EMBL/GenBank/DDBJ whole genome shotgun (WGS) entry which is preliminary data.</text>
</comment>
<dbReference type="Proteomes" id="UP000307943">
    <property type="component" value="Unassembled WGS sequence"/>
</dbReference>
<proteinExistence type="predicted"/>
<accession>A0A5C4SWZ2</accession>
<keyword evidence="2" id="KW-1133">Transmembrane helix</keyword>
<dbReference type="AlphaFoldDB" id="A0A5C4SWZ2"/>
<sequence length="52" mass="5710">MAKSASHDKSKDRAGEHGREPSLKGTFAAVMLLGAFLLVTWLGVFFLYLARN</sequence>
<evidence type="ECO:0000313" key="4">
    <source>
        <dbReference type="Proteomes" id="UP000307943"/>
    </source>
</evidence>
<evidence type="ECO:0000256" key="1">
    <source>
        <dbReference type="SAM" id="MobiDB-lite"/>
    </source>
</evidence>
<protein>
    <submittedName>
        <fullName evidence="3">Cytochrome c oxidase subunit 2A</fullName>
    </submittedName>
</protein>
<keyword evidence="4" id="KW-1185">Reference proteome</keyword>
<dbReference type="InterPro" id="IPR012538">
    <property type="entry name" value="Cyt_c_oxidase_su2a"/>
</dbReference>
<reference evidence="3 4" key="1">
    <citation type="submission" date="2019-05" db="EMBL/GenBank/DDBJ databases">
        <title>We sequenced the genome of Paenibacillus hemerocallicola KCTC 33185 for further insight into its adaptation and study the phylogeny of Paenibacillus.</title>
        <authorList>
            <person name="Narsing Rao M.P."/>
        </authorList>
    </citation>
    <scope>NUCLEOTIDE SEQUENCE [LARGE SCALE GENOMIC DNA]</scope>
    <source>
        <strain evidence="3 4">KCTC 33185</strain>
    </source>
</reference>
<evidence type="ECO:0000313" key="3">
    <source>
        <dbReference type="EMBL" id="TNJ58667.1"/>
    </source>
</evidence>
<feature type="transmembrane region" description="Helical" evidence="2">
    <location>
        <begin position="27"/>
        <end position="50"/>
    </location>
</feature>
<gene>
    <name evidence="3" type="ORF">FE784_37940</name>
</gene>